<dbReference type="PANTHER" id="PTHR20426">
    <property type="entry name" value="RIBOSOME BIOGENESIS PROTEIN TSR3 HOMOLOG"/>
    <property type="match status" value="1"/>
</dbReference>
<evidence type="ECO:0000256" key="3">
    <source>
        <dbReference type="ARBA" id="ARBA00022552"/>
    </source>
</evidence>
<dbReference type="GO" id="GO:0005634">
    <property type="term" value="C:nucleus"/>
    <property type="evidence" value="ECO:0007669"/>
    <property type="project" value="UniProtKB-SubCell"/>
</dbReference>
<dbReference type="PANTHER" id="PTHR20426:SF0">
    <property type="entry name" value="18S RRNA AMINOCARBOXYPROPYLTRANSFERASE"/>
    <property type="match status" value="1"/>
</dbReference>
<keyword evidence="4 6" id="KW-0808">Transferase</keyword>
<keyword evidence="3 6" id="KW-0698">rRNA processing</keyword>
<feature type="binding site" evidence="6">
    <location>
        <position position="198"/>
    </location>
    <ligand>
        <name>S-adenosyl-L-methionine</name>
        <dbReference type="ChEBI" id="CHEBI:59789"/>
    </ligand>
</feature>
<feature type="domain" description="16S/18S rRNA aminocarboxypropyltransferase Tsr3 C-terminal" evidence="8">
    <location>
        <begin position="172"/>
        <end position="297"/>
    </location>
</feature>
<proteinExistence type="inferred from homology"/>
<feature type="domain" description="RNase L inhibitor RLI-like possible metal-binding" evidence="9">
    <location>
        <begin position="134"/>
        <end position="168"/>
    </location>
</feature>
<accession>A0AAF0ER35</accession>
<keyword evidence="5 6" id="KW-0949">S-adenosyl-L-methionine</keyword>
<keyword evidence="2 6" id="KW-0690">Ribosome biogenesis</keyword>
<keyword evidence="6" id="KW-0539">Nucleus</keyword>
<evidence type="ECO:0000259" key="9">
    <source>
        <dbReference type="Pfam" id="PF04068"/>
    </source>
</evidence>
<evidence type="ECO:0000256" key="4">
    <source>
        <dbReference type="ARBA" id="ARBA00022679"/>
    </source>
</evidence>
<feature type="binding site" evidence="6">
    <location>
        <position position="221"/>
    </location>
    <ligand>
        <name>S-adenosyl-L-methionine</name>
        <dbReference type="ChEBI" id="CHEBI:59789"/>
    </ligand>
</feature>
<evidence type="ECO:0000256" key="6">
    <source>
        <dbReference type="HAMAP-Rule" id="MF_03146"/>
    </source>
</evidence>
<dbReference type="NCBIfam" id="NF002621">
    <property type="entry name" value="PRK02287.1"/>
    <property type="match status" value="1"/>
</dbReference>
<dbReference type="EC" id="2.5.1.157" evidence="6"/>
<comment type="function">
    <text evidence="6">Aminocarboxypropyltransferase that catalyzes the aminocarboxypropyl transfer on pseudouridine at position 1191 (Psi1191) in 18S rRNA. It constitutes the last step in biosynthesis of the hypermodified N1-methyl-N3-(3-amino-3-carboxypropyl) pseudouridine (m1acp3-Psi) conserved in eukaryotic 18S rRNA.</text>
</comment>
<evidence type="ECO:0000313" key="10">
    <source>
        <dbReference type="EMBL" id="WFD33485.1"/>
    </source>
</evidence>
<comment type="caution">
    <text evidence="6">Lacks conserved residue(s) required for the propagation of feature annotation.</text>
</comment>
<dbReference type="GO" id="GO:0106388">
    <property type="term" value="F:rRNA small subunit aminocarboxypropyltransferase activity"/>
    <property type="evidence" value="ECO:0007669"/>
    <property type="project" value="UniProtKB-EC"/>
</dbReference>
<evidence type="ECO:0000256" key="5">
    <source>
        <dbReference type="ARBA" id="ARBA00022691"/>
    </source>
</evidence>
<dbReference type="Proteomes" id="UP001219933">
    <property type="component" value="Chromosome 1"/>
</dbReference>
<name>A0AAF0ER35_9BASI</name>
<feature type="compositionally biased region" description="Acidic residues" evidence="7">
    <location>
        <begin position="75"/>
        <end position="101"/>
    </location>
</feature>
<dbReference type="AlphaFoldDB" id="A0AAF0ER35"/>
<reference evidence="10" key="1">
    <citation type="submission" date="2023-03" db="EMBL/GenBank/DDBJ databases">
        <title>Mating type loci evolution in Malassezia.</title>
        <authorList>
            <person name="Coelho M.A."/>
        </authorList>
    </citation>
    <scope>NUCLEOTIDE SEQUENCE</scope>
    <source>
        <strain evidence="10">CBS 11721</strain>
    </source>
</reference>
<protein>
    <recommendedName>
        <fullName evidence="6">18S rRNA aminocarboxypropyltransferase</fullName>
        <ecNumber evidence="6">2.5.1.157</ecNumber>
    </recommendedName>
</protein>
<dbReference type="InterPro" id="IPR022968">
    <property type="entry name" value="Tsr3-like"/>
</dbReference>
<comment type="catalytic activity">
    <reaction evidence="6">
        <text>an N(1)-methylpseudouridine in rRNA + S-adenosyl-L-methionine = N(1)-methyl-N(3)-[(3S)-3-amino-3-carboxypropyl]pseudouridine in rRNA + S-methyl-5'-thioadenosine + H(+)</text>
        <dbReference type="Rhea" id="RHEA:63296"/>
        <dbReference type="Rhea" id="RHEA-COMP:11634"/>
        <dbReference type="Rhea" id="RHEA-COMP:16310"/>
        <dbReference type="ChEBI" id="CHEBI:15378"/>
        <dbReference type="ChEBI" id="CHEBI:17509"/>
        <dbReference type="ChEBI" id="CHEBI:59789"/>
        <dbReference type="ChEBI" id="CHEBI:74890"/>
        <dbReference type="ChEBI" id="CHEBI:146234"/>
        <dbReference type="EC" id="2.5.1.157"/>
    </reaction>
</comment>
<feature type="compositionally biased region" description="Basic and acidic residues" evidence="7">
    <location>
        <begin position="65"/>
        <end position="74"/>
    </location>
</feature>
<dbReference type="InterPro" id="IPR007177">
    <property type="entry name" value="Tsr3_C"/>
</dbReference>
<dbReference type="InterPro" id="IPR007209">
    <property type="entry name" value="RNaseL-inhib-like_metal-bd_dom"/>
</dbReference>
<comment type="subcellular location">
    <subcellularLocation>
        <location evidence="6">Cytoplasm</location>
    </subcellularLocation>
    <subcellularLocation>
        <location evidence="6">Nucleus</location>
    </subcellularLocation>
</comment>
<sequence length="335" mass="36303">MGKAWRGGRGGRGRGRGRADWAARYADIDRVPELADDDSMRAGAGAGAGGAGRRAARYGGDDIGDNDRITHGEESTEESTEESAEGSEDSADSGDDDEDASDASGDADSAASDEDSQFAAAPLPGAESDFDTPVPVAMWDFNHCDPRRCSGKKLARHGLIRELRIGQKFRGIVLTPNATQVLSPADRNIICEYGAAVVECSWARLDEIPFNKIKSPHERLLPRLIASNPVNYGKPFKLNCVEALAAAFYVCGASPLGDRLLSKFAWGEYFPVLNRELLIAYRKCYSAVEVRAVADEIAEHEAQERLERRMNAVNLDTPDVERLGGYATLQLPPDE</sequence>
<keyword evidence="11" id="KW-1185">Reference proteome</keyword>
<dbReference type="Pfam" id="PF04034">
    <property type="entry name" value="Ribo_biogen_C"/>
    <property type="match status" value="1"/>
</dbReference>
<gene>
    <name evidence="6 10" type="primary">TSR3</name>
    <name evidence="10" type="ORF">MCUN1_000298</name>
</gene>
<evidence type="ECO:0000256" key="7">
    <source>
        <dbReference type="SAM" id="MobiDB-lite"/>
    </source>
</evidence>
<dbReference type="GO" id="GO:0000455">
    <property type="term" value="P:enzyme-directed rRNA pseudouridine synthesis"/>
    <property type="evidence" value="ECO:0007669"/>
    <property type="project" value="UniProtKB-UniRule"/>
</dbReference>
<evidence type="ECO:0000313" key="11">
    <source>
        <dbReference type="Proteomes" id="UP001219933"/>
    </source>
</evidence>
<dbReference type="GO" id="GO:0005737">
    <property type="term" value="C:cytoplasm"/>
    <property type="evidence" value="ECO:0007669"/>
    <property type="project" value="UniProtKB-SubCell"/>
</dbReference>
<dbReference type="EMBL" id="CP119877">
    <property type="protein sequence ID" value="WFD33485.1"/>
    <property type="molecule type" value="Genomic_DNA"/>
</dbReference>
<organism evidence="10 11">
    <name type="scientific">Malassezia cuniculi</name>
    <dbReference type="NCBI Taxonomy" id="948313"/>
    <lineage>
        <taxon>Eukaryota</taxon>
        <taxon>Fungi</taxon>
        <taxon>Dikarya</taxon>
        <taxon>Basidiomycota</taxon>
        <taxon>Ustilaginomycotina</taxon>
        <taxon>Malasseziomycetes</taxon>
        <taxon>Malasseziales</taxon>
        <taxon>Malasseziaceae</taxon>
        <taxon>Malassezia</taxon>
    </lineage>
</organism>
<evidence type="ECO:0000256" key="1">
    <source>
        <dbReference type="ARBA" id="ARBA00022490"/>
    </source>
</evidence>
<evidence type="ECO:0000259" key="8">
    <source>
        <dbReference type="Pfam" id="PF04034"/>
    </source>
</evidence>
<dbReference type="GO" id="GO:1904047">
    <property type="term" value="F:S-adenosyl-L-methionine binding"/>
    <property type="evidence" value="ECO:0007669"/>
    <property type="project" value="UniProtKB-UniRule"/>
</dbReference>
<comment type="catalytic activity">
    <reaction evidence="6">
        <text>N(1)-methylpseudouridine(1191) in yeast 18S rRNA + S-adenosyl-L-methionine = N(1)-methyl-N(3)-[(3S)-3-amino-3-carboxypropyl]pseudouridine(1191) in yeast 18S rRNA + S-methyl-5'-thioadenosine + H(+)</text>
        <dbReference type="Rhea" id="RHEA:63300"/>
        <dbReference type="Rhea" id="RHEA-COMP:13852"/>
        <dbReference type="Rhea" id="RHEA-COMP:16309"/>
        <dbReference type="ChEBI" id="CHEBI:15378"/>
        <dbReference type="ChEBI" id="CHEBI:17509"/>
        <dbReference type="ChEBI" id="CHEBI:59789"/>
        <dbReference type="ChEBI" id="CHEBI:74890"/>
        <dbReference type="ChEBI" id="CHEBI:146234"/>
    </reaction>
</comment>
<dbReference type="HAMAP" id="MF_01116">
    <property type="entry name" value="TSR3"/>
    <property type="match status" value="1"/>
</dbReference>
<comment type="similarity">
    <text evidence="6">Belongs to the TDD superfamily. TSR3 family.</text>
</comment>
<keyword evidence="1 6" id="KW-0963">Cytoplasm</keyword>
<dbReference type="GO" id="GO:0030490">
    <property type="term" value="P:maturation of SSU-rRNA"/>
    <property type="evidence" value="ECO:0007669"/>
    <property type="project" value="TreeGrafter"/>
</dbReference>
<evidence type="ECO:0000256" key="2">
    <source>
        <dbReference type="ARBA" id="ARBA00022517"/>
    </source>
</evidence>
<feature type="region of interest" description="Disordered" evidence="7">
    <location>
        <begin position="1"/>
        <end position="129"/>
    </location>
</feature>
<dbReference type="Pfam" id="PF04068">
    <property type="entry name" value="Fer4_RLI"/>
    <property type="match status" value="1"/>
</dbReference>
<feature type="binding site" evidence="6">
    <location>
        <position position="150"/>
    </location>
    <ligand>
        <name>S-adenosyl-L-methionine</name>
        <dbReference type="ChEBI" id="CHEBI:59789"/>
    </ligand>
</feature>
<feature type="compositionally biased region" description="Basic and acidic residues" evidence="7">
    <location>
        <begin position="17"/>
        <end position="33"/>
    </location>
</feature>